<proteinExistence type="predicted"/>
<keyword evidence="3" id="KW-1185">Reference proteome</keyword>
<sequence length="183" mass="20799">MERVRKISETYPVFKNIQNMTNNQVKPEYILIALAAVLLITLFCKTVAGAITNVFMLILIINPCTSLIISKTAPDAGTMKHVLSYLLCAMMVVAVESILRVIIRKIPFYYHAKFIFFYYLSVRRTQLTEYINTTVIVGIHDGIQEINKVQPKDVIKAAQSAATQKIKNTIERTQETESPKKEE</sequence>
<evidence type="ECO:0000256" key="1">
    <source>
        <dbReference type="SAM" id="Phobius"/>
    </source>
</evidence>
<evidence type="ECO:0000313" key="2">
    <source>
        <dbReference type="EMBL" id="EIJ88043.1"/>
    </source>
</evidence>
<feature type="transmembrane region" description="Helical" evidence="1">
    <location>
        <begin position="29"/>
        <end position="62"/>
    </location>
</feature>
<dbReference type="HOGENOM" id="CLU_1475543_0_0_1"/>
<feature type="transmembrane region" description="Helical" evidence="1">
    <location>
        <begin position="82"/>
        <end position="103"/>
    </location>
</feature>
<accession>I3EFP6</accession>
<organism evidence="2 3">
    <name type="scientific">Nematocida parisii (strain ERTm3)</name>
    <name type="common">Nematode killer fungus</name>
    <dbReference type="NCBI Taxonomy" id="935791"/>
    <lineage>
        <taxon>Eukaryota</taxon>
        <taxon>Fungi</taxon>
        <taxon>Fungi incertae sedis</taxon>
        <taxon>Microsporidia</taxon>
        <taxon>Nematocida</taxon>
    </lineage>
</organism>
<dbReference type="EMBL" id="GL870879">
    <property type="protein sequence ID" value="EIJ88043.1"/>
    <property type="molecule type" value="Genomic_DNA"/>
</dbReference>
<dbReference type="AlphaFoldDB" id="I3EFP6"/>
<keyword evidence="1" id="KW-0812">Transmembrane</keyword>
<keyword evidence="1" id="KW-0472">Membrane</keyword>
<dbReference type="OrthoDB" id="2190671at2759"/>
<dbReference type="Pfam" id="PF03134">
    <property type="entry name" value="TB2_DP1_HVA22"/>
    <property type="match status" value="1"/>
</dbReference>
<gene>
    <name evidence="2" type="ORF">NEQG_01487</name>
</gene>
<name>I3EFP6_NEMP3</name>
<protein>
    <submittedName>
        <fullName evidence="2">Uncharacterized protein</fullName>
    </submittedName>
</protein>
<dbReference type="VEuPathDB" id="MicrosporidiaDB:NEQG_01487"/>
<dbReference type="InParanoid" id="I3EFP6"/>
<dbReference type="InterPro" id="IPR004345">
    <property type="entry name" value="TB2_DP1_HVA22"/>
</dbReference>
<dbReference type="OMA" id="RHLLIFW"/>
<reference evidence="2" key="1">
    <citation type="submission" date="2011-01" db="EMBL/GenBank/DDBJ databases">
        <title>The Genome Sequence of Nematocida parisii strain ERTm3.</title>
        <authorList>
            <consortium name="The Broad Institute Genome Sequencing Platform"/>
            <consortium name="The Broad Institute Genome Sequencing Center for Infectious Disease"/>
            <person name="Cuomo C."/>
            <person name="Troemel E."/>
            <person name="Young S.K."/>
            <person name="Zeng Q."/>
            <person name="Gargeya S."/>
            <person name="Fitzgerald M."/>
            <person name="Haas B."/>
            <person name="Abouelleil A."/>
            <person name="Alvarado L."/>
            <person name="Arachchi H.M."/>
            <person name="Berlin A."/>
            <person name="Chapman S.B."/>
            <person name="Gearin G."/>
            <person name="Goldberg J."/>
            <person name="Griggs A."/>
            <person name="Gujja S."/>
            <person name="Hansen M."/>
            <person name="Heiman D."/>
            <person name="Howarth C."/>
            <person name="Larimer J."/>
            <person name="Lui A."/>
            <person name="MacDonald P.J.P."/>
            <person name="McCowen C."/>
            <person name="Montmayeur A."/>
            <person name="Murphy C."/>
            <person name="Neiman D."/>
            <person name="Pearson M."/>
            <person name="Priest M."/>
            <person name="Roberts A."/>
            <person name="Saif S."/>
            <person name="Shea T."/>
            <person name="Sisk P."/>
            <person name="Stolte C."/>
            <person name="Sykes S."/>
            <person name="Wortman J."/>
            <person name="Nusbaum C."/>
            <person name="Birren B."/>
        </authorList>
    </citation>
    <scope>NUCLEOTIDE SEQUENCE</scope>
    <source>
        <strain evidence="2">ERTm3</strain>
    </source>
</reference>
<evidence type="ECO:0000313" key="3">
    <source>
        <dbReference type="Proteomes" id="UP000002872"/>
    </source>
</evidence>
<keyword evidence="1" id="KW-1133">Transmembrane helix</keyword>
<dbReference type="Proteomes" id="UP000002872">
    <property type="component" value="Unassembled WGS sequence"/>
</dbReference>